<dbReference type="PANTHER" id="PTHR31975:SF2">
    <property type="entry name" value="CHITIN BIOSYNTHESIS PROTEIN CHS6-RELATED"/>
    <property type="match status" value="1"/>
</dbReference>
<dbReference type="PANTHER" id="PTHR31975">
    <property type="entry name" value="BUD SITE SELECTION PROTEIN 7-RELATED"/>
    <property type="match status" value="1"/>
</dbReference>
<dbReference type="GO" id="GO:0006893">
    <property type="term" value="P:Golgi to plasma membrane transport"/>
    <property type="evidence" value="ECO:0007669"/>
    <property type="project" value="TreeGrafter"/>
</dbReference>
<dbReference type="GeneID" id="59238577"/>
<dbReference type="Pfam" id="PF09295">
    <property type="entry name" value="ChAPs"/>
    <property type="match status" value="2"/>
</dbReference>
<keyword evidence="2" id="KW-1185">Reference proteome</keyword>
<dbReference type="Proteomes" id="UP000509704">
    <property type="component" value="Chromosome 8"/>
</dbReference>
<dbReference type="KEGG" id="zmk:HG535_0H01010"/>
<accession>A0A7H9B7X6</accession>
<dbReference type="OrthoDB" id="434695at2759"/>
<dbReference type="GO" id="GO:0034044">
    <property type="term" value="C:exomer complex"/>
    <property type="evidence" value="ECO:0007669"/>
    <property type="project" value="UniProtKB-ARBA"/>
</dbReference>
<dbReference type="Gene3D" id="1.25.40.10">
    <property type="entry name" value="Tetratricopeptide repeat domain"/>
    <property type="match status" value="1"/>
</dbReference>
<dbReference type="InterPro" id="IPR011990">
    <property type="entry name" value="TPR-like_helical_dom_sf"/>
</dbReference>
<sequence length="760" mass="87051">MNFLWKAKTTAVSESGSLSHRHNASGFFSEDDILKSQQTSKPKNGPYNLKEFPRILEKNFGECLGNRTKILSSWASDEKLGLGPPDMIHFTLFDKFHQEEIGEYFYITGVDLSSESMPIALLNMLKVHMEPSQRSTDGKIATYCCLNIFRQLDIRIRFESDKNYQVSALDCRPGKSKVQLSNEIWEETFVSSCLRSLIFNIDPVRKLAGLVEYPLAISNGEISNCKRMIRALCKFVPRVLECGWDSSRSVQATLIHNYLTEALLIFLSIAPGLVDYAISTLRGFAEEDPDHGLYYSIVMIAIMDQEAEKDVEMIGLINNLLDPLMSRLDEARPRDPDSLQLVNCISDLLNLQAKFLIRNEDYDLALSVAKMSTELASDSFDSWFFLAKCYMQLGYYDNALISINCMPHLPDWDKCTQAAVQCTSLFDYYKRPLGDAVPRCGLTSIELNNLNSSMKNLKDHELKQLIYGRIVMPVETKRGCIKEIWENACASLGPIYGPHSKNLVNFVSPQEVQSMTDLKLLARNTISKQINWFHERVYELLVQITSTIGWNGLLHLRSKIFIMEKEYIGDSQLDIRANERMPRGLKEKRLCERWLDQLFLDLYEDLRISSSSQEHRGVKYNGLEWELLGLILLRTWKWQDAVACLRTSIMARFDIVSCKKLLELFMRADSHHTNVLDIDVVLELLVQKISYEARFYDGFQVANLQVLYKISQSLDIEVIRNRVTALPFAERGIVVMVETFLEWIKEMTVQKSSTAVPASM</sequence>
<evidence type="ECO:0000313" key="1">
    <source>
        <dbReference type="EMBL" id="QLG74775.1"/>
    </source>
</evidence>
<protein>
    <submittedName>
        <fullName evidence="1">Uncharacterized protein</fullName>
    </submittedName>
</protein>
<dbReference type="RefSeq" id="XP_037146500.1">
    <property type="nucleotide sequence ID" value="XM_037290605.1"/>
</dbReference>
<reference evidence="1 2" key="1">
    <citation type="submission" date="2020-07" db="EMBL/GenBank/DDBJ databases">
        <title>The yeast mating-type switching endonuclease HO is a domesticated member of an unorthodox homing genetic element family.</title>
        <authorList>
            <person name="Coughlan A.Y."/>
            <person name="Lombardi L."/>
            <person name="Braun-Galleani S."/>
            <person name="Martos A.R."/>
            <person name="Galeote V."/>
            <person name="Bigey F."/>
            <person name="Dequin S."/>
            <person name="Byrne K.P."/>
            <person name="Wolfe K.H."/>
        </authorList>
    </citation>
    <scope>NUCLEOTIDE SEQUENCE [LARGE SCALE GENOMIC DNA]</scope>
    <source>
        <strain evidence="1 2">NRRL Y-6702</strain>
    </source>
</reference>
<dbReference type="AlphaFoldDB" id="A0A7H9B7X6"/>
<proteinExistence type="predicted"/>
<evidence type="ECO:0000313" key="2">
    <source>
        <dbReference type="Proteomes" id="UP000509704"/>
    </source>
</evidence>
<dbReference type="InterPro" id="IPR015374">
    <property type="entry name" value="ChAPs"/>
</dbReference>
<organism evidence="1 2">
    <name type="scientific">Zygotorulaspora mrakii</name>
    <name type="common">Zygosaccharomyces mrakii</name>
    <dbReference type="NCBI Taxonomy" id="42260"/>
    <lineage>
        <taxon>Eukaryota</taxon>
        <taxon>Fungi</taxon>
        <taxon>Dikarya</taxon>
        <taxon>Ascomycota</taxon>
        <taxon>Saccharomycotina</taxon>
        <taxon>Saccharomycetes</taxon>
        <taxon>Saccharomycetales</taxon>
        <taxon>Saccharomycetaceae</taxon>
        <taxon>Zygotorulaspora</taxon>
    </lineage>
</organism>
<name>A0A7H9B7X6_ZYGMR</name>
<gene>
    <name evidence="1" type="ORF">HG535_0H01010</name>
</gene>
<dbReference type="EMBL" id="CP058611">
    <property type="protein sequence ID" value="QLG74775.1"/>
    <property type="molecule type" value="Genomic_DNA"/>
</dbReference>
<dbReference type="SUPFAM" id="SSF48452">
    <property type="entry name" value="TPR-like"/>
    <property type="match status" value="1"/>
</dbReference>